<dbReference type="AlphaFoldDB" id="A0A1G6LQF3"/>
<dbReference type="Gene3D" id="2.30.130.30">
    <property type="entry name" value="Hypothetical protein"/>
    <property type="match status" value="1"/>
</dbReference>
<dbReference type="SUPFAM" id="SSF88697">
    <property type="entry name" value="PUA domain-like"/>
    <property type="match status" value="1"/>
</dbReference>
<dbReference type="OrthoDB" id="359066at2"/>
<reference evidence="1 2" key="1">
    <citation type="submission" date="2016-10" db="EMBL/GenBank/DDBJ databases">
        <authorList>
            <person name="de Groot N.N."/>
        </authorList>
    </citation>
    <scope>NUCLEOTIDE SEQUENCE [LARGE SCALE GENOMIC DNA]</scope>
    <source>
        <strain evidence="1 2">CGMCC 4.6858</strain>
    </source>
</reference>
<dbReference type="InterPro" id="IPR015947">
    <property type="entry name" value="PUA-like_sf"/>
</dbReference>
<gene>
    <name evidence="1" type="ORF">SAMN05421872_102327</name>
</gene>
<dbReference type="Proteomes" id="UP000199034">
    <property type="component" value="Unassembled WGS sequence"/>
</dbReference>
<dbReference type="STRING" id="1045774.SAMN05421872_102327"/>
<organism evidence="1 2">
    <name type="scientific">Nocardioides lianchengensis</name>
    <dbReference type="NCBI Taxonomy" id="1045774"/>
    <lineage>
        <taxon>Bacteria</taxon>
        <taxon>Bacillati</taxon>
        <taxon>Actinomycetota</taxon>
        <taxon>Actinomycetes</taxon>
        <taxon>Propionibacteriales</taxon>
        <taxon>Nocardioidaceae</taxon>
        <taxon>Nocardioides</taxon>
    </lineage>
</organism>
<dbReference type="EMBL" id="FMZM01000002">
    <property type="protein sequence ID" value="SDC45421.1"/>
    <property type="molecule type" value="Genomic_DNA"/>
</dbReference>
<keyword evidence="2" id="KW-1185">Reference proteome</keyword>
<evidence type="ECO:0008006" key="3">
    <source>
        <dbReference type="Google" id="ProtNLM"/>
    </source>
</evidence>
<proteinExistence type="predicted"/>
<evidence type="ECO:0000313" key="1">
    <source>
        <dbReference type="EMBL" id="SDC45421.1"/>
    </source>
</evidence>
<sequence length="144" mass="15692">MKAISIRQPWAWAILAGGKDVENRSRNVVGAHRGWTLVHAGLQLDAAGLRAAEDLANMRMPQLGGPGSPPEVQLGGVVGVMNVVGAHRAYDCGGQCSRWAEPTGWHIEIRDRRPLRRMVPCPGRLGLFTPDQLILGAIRRQEMS</sequence>
<protein>
    <recommendedName>
        <fullName evidence="3">ASCH domain-containing protein</fullName>
    </recommendedName>
</protein>
<evidence type="ECO:0000313" key="2">
    <source>
        <dbReference type="Proteomes" id="UP000199034"/>
    </source>
</evidence>
<accession>A0A1G6LQF3</accession>
<name>A0A1G6LQF3_9ACTN</name>
<dbReference type="RefSeq" id="WP_090851689.1">
    <property type="nucleotide sequence ID" value="NZ_FMZM01000002.1"/>
</dbReference>